<dbReference type="PIRSF" id="PIRSF000883">
    <property type="entry name" value="Pesterase_MJ0912"/>
    <property type="match status" value="1"/>
</dbReference>
<accession>A0A3D4S3I1</accession>
<dbReference type="Pfam" id="PF12850">
    <property type="entry name" value="Metallophos_2"/>
    <property type="match status" value="1"/>
</dbReference>
<dbReference type="PANTHER" id="PTHR42850">
    <property type="entry name" value="METALLOPHOSPHOESTERASE"/>
    <property type="match status" value="1"/>
</dbReference>
<dbReference type="SUPFAM" id="SSF56300">
    <property type="entry name" value="Metallo-dependent phosphatases"/>
    <property type="match status" value="1"/>
</dbReference>
<proteinExistence type="inferred from homology"/>
<sequence>MIHKIAVLSDVHGNQTALEAVFADAHANGATDFWFLGDLLLPGPGGEALFELLEENNVSVYVRGNWEDCFLAALDGNVDLTDETDVYFVQLSHYLLDHISPSRVEFIRQLPLQTIKEVNGLIVSLTHHLPQKNYGPELHTFRPVENFAPLFQEFEADIAIYGHIHHQVLRYSSNDQLILNPGSIGQPVNDWYRLHGDLRAQYMFLTIDEAGIADIDFKRVRYDTSREIKRAEEAELSYLELYKTFFTTGYPVTHDISLLKDYGHRFGYHESAIQFLKSLGHLKDSE</sequence>
<dbReference type="Gene3D" id="3.60.21.10">
    <property type="match status" value="1"/>
</dbReference>
<name>A0A3D4S3I1_9ENTE</name>
<gene>
    <name evidence="3" type="ORF">DIW15_01445</name>
</gene>
<evidence type="ECO:0000256" key="1">
    <source>
        <dbReference type="ARBA" id="ARBA00008950"/>
    </source>
</evidence>
<dbReference type="EMBL" id="DQHO01000013">
    <property type="protein sequence ID" value="HCS93357.1"/>
    <property type="molecule type" value="Genomic_DNA"/>
</dbReference>
<evidence type="ECO:0000259" key="2">
    <source>
        <dbReference type="Pfam" id="PF12850"/>
    </source>
</evidence>
<feature type="domain" description="Calcineurin-like phosphoesterase" evidence="2">
    <location>
        <begin position="4"/>
        <end position="188"/>
    </location>
</feature>
<organism evidence="3 4">
    <name type="scientific">Bavariicoccus seileri</name>
    <dbReference type="NCBI Taxonomy" id="549685"/>
    <lineage>
        <taxon>Bacteria</taxon>
        <taxon>Bacillati</taxon>
        <taxon>Bacillota</taxon>
        <taxon>Bacilli</taxon>
        <taxon>Lactobacillales</taxon>
        <taxon>Enterococcaceae</taxon>
        <taxon>Bavariicoccus</taxon>
    </lineage>
</organism>
<comment type="similarity">
    <text evidence="1">Belongs to the metallophosphoesterase superfamily. YfcE family.</text>
</comment>
<dbReference type="InterPro" id="IPR024654">
    <property type="entry name" value="Calcineurin-like_PHP_lpxH"/>
</dbReference>
<dbReference type="GO" id="GO:0005737">
    <property type="term" value="C:cytoplasm"/>
    <property type="evidence" value="ECO:0007669"/>
    <property type="project" value="TreeGrafter"/>
</dbReference>
<evidence type="ECO:0000313" key="3">
    <source>
        <dbReference type="EMBL" id="HCS93357.1"/>
    </source>
</evidence>
<dbReference type="PANTHER" id="PTHR42850:SF2">
    <property type="entry name" value="BLL5683 PROTEIN"/>
    <property type="match status" value="1"/>
</dbReference>
<comment type="caution">
    <text evidence="3">The sequence shown here is derived from an EMBL/GenBank/DDBJ whole genome shotgun (WGS) entry which is preliminary data.</text>
</comment>
<protein>
    <submittedName>
        <fullName evidence="3">Metallophosphatase family protein</fullName>
    </submittedName>
</protein>
<evidence type="ECO:0000313" key="4">
    <source>
        <dbReference type="Proteomes" id="UP000262195"/>
    </source>
</evidence>
<dbReference type="InterPro" id="IPR050126">
    <property type="entry name" value="Ap4A_hydrolase"/>
</dbReference>
<dbReference type="InterPro" id="IPR011152">
    <property type="entry name" value="Pesterase_MJ0912"/>
</dbReference>
<dbReference type="STRING" id="1121105.GCA_000421665_00083"/>
<reference evidence="3 4" key="1">
    <citation type="journal article" date="2018" name="Nat. Biotechnol.">
        <title>A standardized bacterial taxonomy based on genome phylogeny substantially revises the tree of life.</title>
        <authorList>
            <person name="Parks D.H."/>
            <person name="Chuvochina M."/>
            <person name="Waite D.W."/>
            <person name="Rinke C."/>
            <person name="Skarshewski A."/>
            <person name="Chaumeil P.A."/>
            <person name="Hugenholtz P."/>
        </authorList>
    </citation>
    <scope>NUCLEOTIDE SEQUENCE [LARGE SCALE GENOMIC DNA]</scope>
    <source>
        <strain evidence="3">UBA11306</strain>
    </source>
</reference>
<dbReference type="InterPro" id="IPR029052">
    <property type="entry name" value="Metallo-depent_PP-like"/>
</dbReference>
<dbReference type="Proteomes" id="UP000262195">
    <property type="component" value="Unassembled WGS sequence"/>
</dbReference>
<dbReference type="GO" id="GO:0016791">
    <property type="term" value="F:phosphatase activity"/>
    <property type="evidence" value="ECO:0007669"/>
    <property type="project" value="TreeGrafter"/>
</dbReference>
<dbReference type="AlphaFoldDB" id="A0A3D4S3I1"/>